<feature type="domain" description="Glycosyl hydrolase 94 catalytic" evidence="3">
    <location>
        <begin position="668"/>
        <end position="944"/>
    </location>
</feature>
<name>S0PFJ4_9ENTE</name>
<evidence type="ECO:0000259" key="5">
    <source>
        <dbReference type="Pfam" id="PF21270"/>
    </source>
</evidence>
<evidence type="ECO:0000313" key="8">
    <source>
        <dbReference type="Proteomes" id="UP000015961"/>
    </source>
</evidence>
<gene>
    <name evidence="7" type="ORF">I573_00257</name>
</gene>
<feature type="domain" description="SOGP N-terminal" evidence="6">
    <location>
        <begin position="11"/>
        <end position="233"/>
    </location>
</feature>
<keyword evidence="1" id="KW-0328">Glycosyltransferase</keyword>
<dbReference type="Pfam" id="PF21250">
    <property type="entry name" value="SOGP_2nd"/>
    <property type="match status" value="1"/>
</dbReference>
<dbReference type="PANTHER" id="PTHR37469">
    <property type="entry name" value="CELLOBIONIC ACID PHOSPHORYLASE-RELATED"/>
    <property type="match status" value="1"/>
</dbReference>
<dbReference type="RefSeq" id="WP_016184753.1">
    <property type="nucleotide sequence ID" value="NZ_ASWO01000001.1"/>
</dbReference>
<evidence type="ECO:0000256" key="2">
    <source>
        <dbReference type="ARBA" id="ARBA00022679"/>
    </source>
</evidence>
<dbReference type="AlphaFoldDB" id="S0PFJ4"/>
<dbReference type="PANTHER" id="PTHR37469:SF2">
    <property type="entry name" value="CELLOBIONIC ACID PHOSPHORYLASE"/>
    <property type="match status" value="1"/>
</dbReference>
<dbReference type="eggNOG" id="COG3459">
    <property type="taxonomic scope" value="Bacteria"/>
</dbReference>
<evidence type="ECO:0000259" key="3">
    <source>
        <dbReference type="Pfam" id="PF17167"/>
    </source>
</evidence>
<evidence type="ECO:0000259" key="4">
    <source>
        <dbReference type="Pfam" id="PF21250"/>
    </source>
</evidence>
<dbReference type="Pfam" id="PF21270">
    <property type="entry name" value="SOGP_4th"/>
    <property type="match status" value="1"/>
</dbReference>
<reference evidence="7 8" key="1">
    <citation type="submission" date="2013-03" db="EMBL/GenBank/DDBJ databases">
        <title>The Genome Sequence of Enterococcus sulfureus ATCC_49903 (PacBio/Illumina hybrid assembly).</title>
        <authorList>
            <consortium name="The Broad Institute Genomics Platform"/>
            <consortium name="The Broad Institute Genome Sequencing Center for Infectious Disease"/>
            <person name="Earl A."/>
            <person name="Russ C."/>
            <person name="Gilmore M."/>
            <person name="Surin D."/>
            <person name="Walker B."/>
            <person name="Young S."/>
            <person name="Zeng Q."/>
            <person name="Gargeya S."/>
            <person name="Fitzgerald M."/>
            <person name="Haas B."/>
            <person name="Abouelleil A."/>
            <person name="Allen A.W."/>
            <person name="Alvarado L."/>
            <person name="Arachchi H.M."/>
            <person name="Berlin A.M."/>
            <person name="Chapman S.B."/>
            <person name="Gainer-Dewar J."/>
            <person name="Goldberg J."/>
            <person name="Griggs A."/>
            <person name="Gujja S."/>
            <person name="Hansen M."/>
            <person name="Howarth C."/>
            <person name="Imamovic A."/>
            <person name="Ireland A."/>
            <person name="Larimer J."/>
            <person name="McCowan C."/>
            <person name="Murphy C."/>
            <person name="Pearson M."/>
            <person name="Poon T.W."/>
            <person name="Priest M."/>
            <person name="Roberts A."/>
            <person name="Saif S."/>
            <person name="Shea T."/>
            <person name="Sisk P."/>
            <person name="Sykes S."/>
            <person name="Wortman J."/>
            <person name="Nusbaum C."/>
            <person name="Birren B."/>
        </authorList>
    </citation>
    <scope>NUCLEOTIDE SEQUENCE [LARGE SCALE GENOMIC DNA]</scope>
    <source>
        <strain evidence="7 8">ATCC 49903</strain>
    </source>
</reference>
<keyword evidence="8" id="KW-1185">Reference proteome</keyword>
<evidence type="ECO:0000259" key="6">
    <source>
        <dbReference type="Pfam" id="PF21958"/>
    </source>
</evidence>
<dbReference type="Gene3D" id="1.50.10.10">
    <property type="match status" value="1"/>
</dbReference>
<feature type="domain" description="Glycoside phosphorylase C-terminal" evidence="5">
    <location>
        <begin position="1007"/>
        <end position="1093"/>
    </location>
</feature>
<sequence>MQRLTKTIAAEFLDSGELYTLTQDDIMINQLYGTPLDGSVTQLYLRIKEQHPYTIIPLIGTTSPSTFSTGETSFHWSGETAGISYRVTFALGEEETWFWTVDLSGNGQAVDIILGQDLGNASKGAVRSNEAYMSQYVDHVVTKQNEQITVTSRQNQPQDGQFPVVELGALTPLVGFETDGYQFFGTRYEETDEPVSLQKEYLDNEIYQYEFAYIALQTIEYTLDKPVTAIFYGAFVADHKAAVTQPIFTIETVTPLYERLVSSEATSTNEKMHSHIGRPLVGRRWTEEEVDQRFPVKAKEEYLDDGQIAAFFTTQERHVVLKNKELAMERATGHILLSGIDLDVDHPVMSTTTYMYGLFNSQIVLGNTSMNKLMSNSRNSLNRLKHSGQRIYLKDGEKWRMLTLPSAFEMGLNSATWYYSFADDCIKITTFTAVNHHQIRTVIESESGKTYTFAITNHILMDAAEEEPTFRLEQEGQSLTIRPSEQSVITAKYPKLAYQMTINHSFELTNESLLVEPLAKTEQLVFVIKEQAQLELMIEGSLDGTFTKQMTTFKEEEAAMVATISELLNRFELFHDTIDVTSMNLLTRWYTLDMLIHYLSPHGLEQYGGAAWGTRDVSQGPTEFFLATNRLDVVASIITHIFENQFEDDGNWPQWFMFDRYEEQKADESHGDVIVWPMKVVADYLEKSGDFSILDKQISYTDRETFKKTEQTASLFEHLQKEIHYIEQNFLPGTALSCYGDGDWDDTLQPYDSRLKKNMASSWTVALTYQVIKKLGTLLQATRPEVGQELLALSARILADFDTYMLKDDTIPGFVYMETKDEVEYMIHPTDQKTGIHYRLLPMTRSMIAEILTPKQVATHLDTIKEHLYFPDGVRLMNRPANYQGGVSHHFKRAEQAANFGREIGLQYVHAHIRFTEAMAKIGEAGETWKGLNTINPIGLRDRVSHAALRQSNAYFSSSDGAFNTRYDAQDHFAKLKTGEVAVKGGWRVYSSGPGIYLNQLITNVLGIRVFFDHYVFDPVLPTELDGLRLTYRLQDKDVTIVFHIGGHEKKVVIDQQEVKTTRENNPYRLGGIVIAHDTINELIHDQSMIEIYS</sequence>
<comment type="caution">
    <text evidence="7">The sequence shown here is derived from an EMBL/GenBank/DDBJ whole genome shotgun (WGS) entry which is preliminary data.</text>
</comment>
<dbReference type="InterPro" id="IPR052047">
    <property type="entry name" value="GH94_Enzymes"/>
</dbReference>
<dbReference type="EMBL" id="ASWO01000001">
    <property type="protein sequence ID" value="EOT87201.1"/>
    <property type="molecule type" value="Genomic_DNA"/>
</dbReference>
<dbReference type="OrthoDB" id="9769991at2"/>
<dbReference type="InterPro" id="IPR033432">
    <property type="entry name" value="GH94_catalytic"/>
</dbReference>
<accession>S0PFJ4</accession>
<dbReference type="GO" id="GO:0016757">
    <property type="term" value="F:glycosyltransferase activity"/>
    <property type="evidence" value="ECO:0007669"/>
    <property type="project" value="UniProtKB-KW"/>
</dbReference>
<keyword evidence="2" id="KW-0808">Transferase</keyword>
<dbReference type="STRING" id="1140003.OMY_00262"/>
<dbReference type="InterPro" id="IPR053831">
    <property type="entry name" value="SOGP_N"/>
</dbReference>
<dbReference type="InterPro" id="IPR048773">
    <property type="entry name" value="SOGP_C"/>
</dbReference>
<evidence type="ECO:0000313" key="7">
    <source>
        <dbReference type="EMBL" id="EOT87201.1"/>
    </source>
</evidence>
<protein>
    <submittedName>
        <fullName evidence="7">Uncharacterized protein</fullName>
    </submittedName>
</protein>
<dbReference type="Proteomes" id="UP000015961">
    <property type="component" value="Unassembled WGS sequence"/>
</dbReference>
<feature type="domain" description="Glycoside phosphorylase super sandwich" evidence="4">
    <location>
        <begin position="294"/>
        <end position="540"/>
    </location>
</feature>
<dbReference type="Pfam" id="PF21958">
    <property type="entry name" value="SOGP_N"/>
    <property type="match status" value="1"/>
</dbReference>
<dbReference type="InterPro" id="IPR048771">
    <property type="entry name" value="SOGP_2nd"/>
</dbReference>
<dbReference type="InterPro" id="IPR008928">
    <property type="entry name" value="6-hairpin_glycosidase_sf"/>
</dbReference>
<evidence type="ECO:0000256" key="1">
    <source>
        <dbReference type="ARBA" id="ARBA00022676"/>
    </source>
</evidence>
<dbReference type="Pfam" id="PF17167">
    <property type="entry name" value="Glyco_hydro_94"/>
    <property type="match status" value="1"/>
</dbReference>
<dbReference type="PATRIC" id="fig|1140003.3.peg.256"/>
<dbReference type="InterPro" id="IPR012341">
    <property type="entry name" value="6hp_glycosidase-like_sf"/>
</dbReference>
<dbReference type="GO" id="GO:0005975">
    <property type="term" value="P:carbohydrate metabolic process"/>
    <property type="evidence" value="ECO:0007669"/>
    <property type="project" value="InterPro"/>
</dbReference>
<dbReference type="Gene3D" id="2.60.420.10">
    <property type="entry name" value="Maltose phosphorylase, domain 3"/>
    <property type="match status" value="1"/>
</dbReference>
<dbReference type="SUPFAM" id="SSF48208">
    <property type="entry name" value="Six-hairpin glycosidases"/>
    <property type="match status" value="1"/>
</dbReference>
<organism evidence="7 8">
    <name type="scientific">Enterococcus sulfureus ATCC 49903</name>
    <dbReference type="NCBI Taxonomy" id="1140003"/>
    <lineage>
        <taxon>Bacteria</taxon>
        <taxon>Bacillati</taxon>
        <taxon>Bacillota</taxon>
        <taxon>Bacilli</taxon>
        <taxon>Lactobacillales</taxon>
        <taxon>Enterococcaceae</taxon>
        <taxon>Enterococcus</taxon>
    </lineage>
</organism>
<proteinExistence type="predicted"/>